<dbReference type="InterPro" id="IPR050463">
    <property type="entry name" value="Gfo/Idh/MocA_oxidrdct_glycsds"/>
</dbReference>
<organism evidence="3 4">
    <name type="scientific">Durusdinium trenchii</name>
    <dbReference type="NCBI Taxonomy" id="1381693"/>
    <lineage>
        <taxon>Eukaryota</taxon>
        <taxon>Sar</taxon>
        <taxon>Alveolata</taxon>
        <taxon>Dinophyceae</taxon>
        <taxon>Suessiales</taxon>
        <taxon>Symbiodiniaceae</taxon>
        <taxon>Durusdinium</taxon>
    </lineage>
</organism>
<dbReference type="InterPro" id="IPR000683">
    <property type="entry name" value="Gfo/Idh/MocA-like_OxRdtase_N"/>
</dbReference>
<keyword evidence="4" id="KW-1185">Reference proteome</keyword>
<dbReference type="InterPro" id="IPR006311">
    <property type="entry name" value="TAT_signal"/>
</dbReference>
<protein>
    <submittedName>
        <fullName evidence="3">Uncharacterized oxidoreductase YrbE</fullName>
    </submittedName>
</protein>
<dbReference type="PROSITE" id="PS51318">
    <property type="entry name" value="TAT"/>
    <property type="match status" value="1"/>
</dbReference>
<dbReference type="SUPFAM" id="SSF55347">
    <property type="entry name" value="Glyceraldehyde-3-phosphate dehydrogenase-like, C-terminal domain"/>
    <property type="match status" value="1"/>
</dbReference>
<reference evidence="3 4" key="1">
    <citation type="submission" date="2024-02" db="EMBL/GenBank/DDBJ databases">
        <authorList>
            <person name="Chen Y."/>
            <person name="Shah S."/>
            <person name="Dougan E. K."/>
            <person name="Thang M."/>
            <person name="Chan C."/>
        </authorList>
    </citation>
    <scope>NUCLEOTIDE SEQUENCE [LARGE SCALE GENOMIC DNA]</scope>
</reference>
<gene>
    <name evidence="3" type="ORF">SCF082_LOCUS18607</name>
</gene>
<feature type="domain" description="Gfo/Idh/MocA-like oxidoreductase N-terminal" evidence="1">
    <location>
        <begin position="40"/>
        <end position="164"/>
    </location>
</feature>
<feature type="domain" description="Gfo/Idh/MocA-like oxidoreductase bacterial type C-terminal" evidence="2">
    <location>
        <begin position="208"/>
        <end position="277"/>
    </location>
</feature>
<dbReference type="Gene3D" id="3.30.360.10">
    <property type="entry name" value="Dihydrodipicolinate Reductase, domain 2"/>
    <property type="match status" value="1"/>
</dbReference>
<dbReference type="PANTHER" id="PTHR43818:SF5">
    <property type="entry name" value="OXIDOREDUCTASE FAMILY PROTEIN"/>
    <property type="match status" value="1"/>
</dbReference>
<feature type="domain" description="Gfo/Idh/MocA-like oxidoreductase bacterial type C-terminal" evidence="2">
    <location>
        <begin position="363"/>
        <end position="437"/>
    </location>
</feature>
<dbReference type="EMBL" id="CAXAMM010012493">
    <property type="protein sequence ID" value="CAK9029020.1"/>
    <property type="molecule type" value="Genomic_DNA"/>
</dbReference>
<dbReference type="InterPro" id="IPR036291">
    <property type="entry name" value="NAD(P)-bd_dom_sf"/>
</dbReference>
<evidence type="ECO:0000259" key="2">
    <source>
        <dbReference type="Pfam" id="PF19051"/>
    </source>
</evidence>
<dbReference type="Pfam" id="PF01408">
    <property type="entry name" value="GFO_IDH_MocA"/>
    <property type="match status" value="1"/>
</dbReference>
<name>A0ABP0KQ85_9DINO</name>
<dbReference type="SUPFAM" id="SSF51735">
    <property type="entry name" value="NAD(P)-binding Rossmann-fold domains"/>
    <property type="match status" value="1"/>
</dbReference>
<dbReference type="PANTHER" id="PTHR43818">
    <property type="entry name" value="BCDNA.GH03377"/>
    <property type="match status" value="1"/>
</dbReference>
<sequence>MRPILRRDFLTQSLLGTAAFVAAPLRHADASRSANERLSLAVIGTGWRSDIRRQGRGIALVRQAMPLTDVVAICDVDSRAREFANARAAQGKAQLFEDYREVLNRPEIDAVVIATPDHWHAKIAIEALQAGKHVYCEKPMTLTIDEGKQICRAVRASDRVFLVGTQQRTEYDQRFAQAVALVRAGRIGHVKRISIGVDPGLAGGPFSTAPVPPELNWNLWQGPTPDVPYRPERCHWTFRWWYEYSGGKVTDWGAHHVDIAQWALGMEHSGPTKIVGTAEHPVPLKEGRPTRADSYNTATTFNIDIEFSQGTTMNVHSGANGILFEGETGRFFVNRGRLSGAPVEALPQNPLPVHALEELLGGPVPDSHMAHFVDCITSGRRPISDAFTHHRTLSTCHLANLAIRLQRPLSWAPDQEQFVNDPEANSFLSRPVRDGFEVARG</sequence>
<dbReference type="Proteomes" id="UP001642464">
    <property type="component" value="Unassembled WGS sequence"/>
</dbReference>
<dbReference type="Pfam" id="PF19051">
    <property type="entry name" value="GFO_IDH_MocA_C2"/>
    <property type="match status" value="2"/>
</dbReference>
<comment type="caution">
    <text evidence="3">The sequence shown here is derived from an EMBL/GenBank/DDBJ whole genome shotgun (WGS) entry which is preliminary data.</text>
</comment>
<evidence type="ECO:0000259" key="1">
    <source>
        <dbReference type="Pfam" id="PF01408"/>
    </source>
</evidence>
<evidence type="ECO:0000313" key="4">
    <source>
        <dbReference type="Proteomes" id="UP001642464"/>
    </source>
</evidence>
<accession>A0ABP0KQ85</accession>
<dbReference type="Gene3D" id="3.40.50.720">
    <property type="entry name" value="NAD(P)-binding Rossmann-like Domain"/>
    <property type="match status" value="1"/>
</dbReference>
<dbReference type="InterPro" id="IPR043906">
    <property type="entry name" value="Gfo/Idh/MocA_OxRdtase_bact_C"/>
</dbReference>
<proteinExistence type="predicted"/>
<evidence type="ECO:0000313" key="3">
    <source>
        <dbReference type="EMBL" id="CAK9029020.1"/>
    </source>
</evidence>